<proteinExistence type="predicted"/>
<organism evidence="1 2">
    <name type="scientific">Antiquaquibacter oligotrophicus</name>
    <dbReference type="NCBI Taxonomy" id="2880260"/>
    <lineage>
        <taxon>Bacteria</taxon>
        <taxon>Bacillati</taxon>
        <taxon>Actinomycetota</taxon>
        <taxon>Actinomycetes</taxon>
        <taxon>Micrococcales</taxon>
        <taxon>Microbacteriaceae</taxon>
        <taxon>Antiquaquibacter</taxon>
    </lineage>
</organism>
<reference evidence="1 2" key="1">
    <citation type="submission" date="2023-04" db="EMBL/GenBank/DDBJ databases">
        <title>Genome Encyclopedia of Bacteria and Archaea VI: Functional Genomics of Type Strains.</title>
        <authorList>
            <person name="Whitman W."/>
        </authorList>
    </citation>
    <scope>NUCLEOTIDE SEQUENCE [LARGE SCALE GENOMIC DNA]</scope>
    <source>
        <strain evidence="1 2">SG_E_30_P1</strain>
    </source>
</reference>
<protein>
    <submittedName>
        <fullName evidence="1">Uncharacterized protein</fullName>
    </submittedName>
</protein>
<dbReference type="EMBL" id="JARXVQ010000001">
    <property type="protein sequence ID" value="MDH6181813.1"/>
    <property type="molecule type" value="Genomic_DNA"/>
</dbReference>
<keyword evidence="2" id="KW-1185">Reference proteome</keyword>
<comment type="caution">
    <text evidence="1">The sequence shown here is derived from an EMBL/GenBank/DDBJ whole genome shotgun (WGS) entry which is preliminary data.</text>
</comment>
<sequence length="163" mass="18029">MLDVRRSPELQAALLGMRQARREIARDINKEARRTTKGQWLEALRARAVTRADDRIIVRGARTAITNNRVSVKAATSTRPLSGGLVPSYQWQGTEFGMTEKVVVVKTRRGSGPRVVGRQFRSRSKHGRVAFDAASKVGTQLVAGWVKSIIDGFRGFAEIKGGR</sequence>
<gene>
    <name evidence="1" type="ORF">M2152_001995</name>
</gene>
<evidence type="ECO:0000313" key="1">
    <source>
        <dbReference type="EMBL" id="MDH6181813.1"/>
    </source>
</evidence>
<evidence type="ECO:0000313" key="2">
    <source>
        <dbReference type="Proteomes" id="UP001160142"/>
    </source>
</evidence>
<name>A0ABT6KP96_9MICO</name>
<accession>A0ABT6KP96</accession>
<dbReference type="Proteomes" id="UP001160142">
    <property type="component" value="Unassembled WGS sequence"/>
</dbReference>